<dbReference type="CDD" id="cd00067">
    <property type="entry name" value="GAL4"/>
    <property type="match status" value="1"/>
</dbReference>
<organism evidence="5 6">
    <name type="scientific">Diatrype stigma</name>
    <dbReference type="NCBI Taxonomy" id="117547"/>
    <lineage>
        <taxon>Eukaryota</taxon>
        <taxon>Fungi</taxon>
        <taxon>Dikarya</taxon>
        <taxon>Ascomycota</taxon>
        <taxon>Pezizomycotina</taxon>
        <taxon>Sordariomycetes</taxon>
        <taxon>Xylariomycetidae</taxon>
        <taxon>Xylariales</taxon>
        <taxon>Diatrypaceae</taxon>
        <taxon>Diatrype</taxon>
    </lineage>
</organism>
<evidence type="ECO:0000259" key="4">
    <source>
        <dbReference type="PROSITE" id="PS50048"/>
    </source>
</evidence>
<proteinExistence type="predicted"/>
<comment type="subcellular location">
    <subcellularLocation>
        <location evidence="1">Nucleus</location>
    </subcellularLocation>
</comment>
<keyword evidence="6" id="KW-1185">Reference proteome</keyword>
<feature type="compositionally biased region" description="Polar residues" evidence="3">
    <location>
        <begin position="91"/>
        <end position="100"/>
    </location>
</feature>
<feature type="domain" description="Zn(2)-C6 fungal-type" evidence="4">
    <location>
        <begin position="21"/>
        <end position="51"/>
    </location>
</feature>
<feature type="region of interest" description="Disordered" evidence="3">
    <location>
        <begin position="53"/>
        <end position="121"/>
    </location>
</feature>
<dbReference type="AlphaFoldDB" id="A0AAN9YP66"/>
<keyword evidence="2" id="KW-0539">Nucleus</keyword>
<dbReference type="Pfam" id="PF00172">
    <property type="entry name" value="Zn_clus"/>
    <property type="match status" value="1"/>
</dbReference>
<dbReference type="GO" id="GO:0008270">
    <property type="term" value="F:zinc ion binding"/>
    <property type="evidence" value="ECO:0007669"/>
    <property type="project" value="InterPro"/>
</dbReference>
<feature type="compositionally biased region" description="Low complexity" evidence="3">
    <location>
        <begin position="139"/>
        <end position="150"/>
    </location>
</feature>
<dbReference type="PROSITE" id="PS00463">
    <property type="entry name" value="ZN2_CY6_FUNGAL_1"/>
    <property type="match status" value="1"/>
</dbReference>
<dbReference type="PANTHER" id="PTHR37534">
    <property type="entry name" value="TRANSCRIPTIONAL ACTIVATOR PROTEIN UGA3"/>
    <property type="match status" value="1"/>
</dbReference>
<dbReference type="SUPFAM" id="SSF57701">
    <property type="entry name" value="Zn2/Cys6 DNA-binding domain"/>
    <property type="match status" value="1"/>
</dbReference>
<dbReference type="Gene3D" id="4.10.240.10">
    <property type="entry name" value="Zn(2)-C6 fungal-type DNA-binding domain"/>
    <property type="match status" value="1"/>
</dbReference>
<dbReference type="InterPro" id="IPR036864">
    <property type="entry name" value="Zn2-C6_fun-type_DNA-bd_sf"/>
</dbReference>
<name>A0AAN9YP66_9PEZI</name>
<feature type="region of interest" description="Disordered" evidence="3">
    <location>
        <begin position="139"/>
        <end position="159"/>
    </location>
</feature>
<gene>
    <name evidence="5" type="ORF">SLS62_008269</name>
</gene>
<evidence type="ECO:0000313" key="6">
    <source>
        <dbReference type="Proteomes" id="UP001320420"/>
    </source>
</evidence>
<dbReference type="GO" id="GO:0000981">
    <property type="term" value="F:DNA-binding transcription factor activity, RNA polymerase II-specific"/>
    <property type="evidence" value="ECO:0007669"/>
    <property type="project" value="InterPro"/>
</dbReference>
<dbReference type="EMBL" id="JAKJXP020000075">
    <property type="protein sequence ID" value="KAK7749300.1"/>
    <property type="molecule type" value="Genomic_DNA"/>
</dbReference>
<protein>
    <recommendedName>
        <fullName evidence="4">Zn(2)-C6 fungal-type domain-containing protein</fullName>
    </recommendedName>
</protein>
<feature type="compositionally biased region" description="Low complexity" evidence="3">
    <location>
        <begin position="110"/>
        <end position="121"/>
    </location>
</feature>
<dbReference type="PROSITE" id="PS50048">
    <property type="entry name" value="ZN2_CY6_FUNGAL_2"/>
    <property type="match status" value="1"/>
</dbReference>
<dbReference type="InterPro" id="IPR021858">
    <property type="entry name" value="Fun_TF"/>
</dbReference>
<sequence>MLTPPQGYIRKRGPILRVRTGCLTCRARKKKCDEAKPVCAGCKRNKLTCQWPTPQDHVHVRPASRDSGNVSPRQRGSGHKLPSPSIAGSIEATTPFSENLSPGIRRSSHADASLGSASSASLYPPETPFGWAYTIPTSSATTETENTPPTGEKPSTLQAVDDESVEVKKELGTSPSSTTAALYRTQPCAPPQHGSPQHSRPEAIFKNLALAPALDDRSYELLHYYLSRTALSMFNGATENNPFVDQIVPLSLANKFIFQLILSQSASHRAIAENHTSDLAEKDYIKSLRLFQDAIDDYVDGREPSPLWVAMGALIMCFTETAKGDINGVIFNHLKATGPLLTELVVNPKFALRDDLKAFILEYYIYTASMSMISVDPTLYESPFIGPELEYQAQQLANSGYTGPLCGCWLALLLLIPPIFELGRRSMTIGIKPPFPSADDFVNFSLLQSQILAFVPPAPPDSDAALCGYVHQHALHLYLLTCQAGQHHHQHHLQGSASASAAAGLHRSYVNSSVDQAFYYLCQISPTSRVNTSIGWALAVIGCCTDNEAQQGELRRRLEIMFYTLGLGNIRATIELLDHMWTLPLAQRSPWTICKVMQERQIWISFA</sequence>
<reference evidence="5 6" key="1">
    <citation type="submission" date="2024-02" db="EMBL/GenBank/DDBJ databases">
        <title>De novo assembly and annotation of 12 fungi associated with fruit tree decline syndrome in Ontario, Canada.</title>
        <authorList>
            <person name="Sulman M."/>
            <person name="Ellouze W."/>
            <person name="Ilyukhin E."/>
        </authorList>
    </citation>
    <scope>NUCLEOTIDE SEQUENCE [LARGE SCALE GENOMIC DNA]</scope>
    <source>
        <strain evidence="5 6">M11/M66-122</strain>
    </source>
</reference>
<dbReference type="GO" id="GO:0045944">
    <property type="term" value="P:positive regulation of transcription by RNA polymerase II"/>
    <property type="evidence" value="ECO:0007669"/>
    <property type="project" value="TreeGrafter"/>
</dbReference>
<accession>A0AAN9YP66</accession>
<evidence type="ECO:0000256" key="2">
    <source>
        <dbReference type="ARBA" id="ARBA00023242"/>
    </source>
</evidence>
<comment type="caution">
    <text evidence="5">The sequence shown here is derived from an EMBL/GenBank/DDBJ whole genome shotgun (WGS) entry which is preliminary data.</text>
</comment>
<dbReference type="Proteomes" id="UP001320420">
    <property type="component" value="Unassembled WGS sequence"/>
</dbReference>
<dbReference type="GO" id="GO:0000976">
    <property type="term" value="F:transcription cis-regulatory region binding"/>
    <property type="evidence" value="ECO:0007669"/>
    <property type="project" value="TreeGrafter"/>
</dbReference>
<dbReference type="GO" id="GO:0005634">
    <property type="term" value="C:nucleus"/>
    <property type="evidence" value="ECO:0007669"/>
    <property type="project" value="UniProtKB-SubCell"/>
</dbReference>
<evidence type="ECO:0000256" key="1">
    <source>
        <dbReference type="ARBA" id="ARBA00004123"/>
    </source>
</evidence>
<dbReference type="PANTHER" id="PTHR37534:SF43">
    <property type="entry name" value="FINGER DOMAIN PROTEIN, PUTATIVE (AFU_ORTHOLOGUE AFUA_1G01850)-RELATED"/>
    <property type="match status" value="1"/>
</dbReference>
<dbReference type="Pfam" id="PF11951">
    <property type="entry name" value="Fungal_trans_2"/>
    <property type="match status" value="1"/>
</dbReference>
<dbReference type="InterPro" id="IPR001138">
    <property type="entry name" value="Zn2Cys6_DnaBD"/>
</dbReference>
<evidence type="ECO:0000313" key="5">
    <source>
        <dbReference type="EMBL" id="KAK7749300.1"/>
    </source>
</evidence>
<evidence type="ECO:0000256" key="3">
    <source>
        <dbReference type="SAM" id="MobiDB-lite"/>
    </source>
</evidence>
<dbReference type="SMART" id="SM00066">
    <property type="entry name" value="GAL4"/>
    <property type="match status" value="1"/>
</dbReference>